<dbReference type="HOGENOM" id="CLU_260210_0_0_1"/>
<dbReference type="SMART" id="SM00100">
    <property type="entry name" value="cNMP"/>
    <property type="match status" value="2"/>
</dbReference>
<feature type="transmembrane region" description="Helical" evidence="2">
    <location>
        <begin position="318"/>
        <end position="344"/>
    </location>
</feature>
<feature type="transmembrane region" description="Helical" evidence="2">
    <location>
        <begin position="412"/>
        <end position="435"/>
    </location>
</feature>
<dbReference type="Gene3D" id="1.25.10.10">
    <property type="entry name" value="Leucine-rich Repeat Variant"/>
    <property type="match status" value="1"/>
</dbReference>
<reference evidence="5" key="1">
    <citation type="journal article" date="2010" name="Genome Biol.">
        <title>Genome sequence of the necrotrophic plant pathogen Pythium ultimum reveals original pathogenicity mechanisms and effector repertoire.</title>
        <authorList>
            <person name="Levesque C.A."/>
            <person name="Brouwer H."/>
            <person name="Cano L."/>
            <person name="Hamilton J.P."/>
            <person name="Holt C."/>
            <person name="Huitema E."/>
            <person name="Raffaele S."/>
            <person name="Robideau G.P."/>
            <person name="Thines M."/>
            <person name="Win J."/>
            <person name="Zerillo M.M."/>
            <person name="Beakes G.W."/>
            <person name="Boore J.L."/>
            <person name="Busam D."/>
            <person name="Dumas B."/>
            <person name="Ferriera S."/>
            <person name="Fuerstenberg S.I."/>
            <person name="Gachon C.M."/>
            <person name="Gaulin E."/>
            <person name="Govers F."/>
            <person name="Grenville-Briggs L."/>
            <person name="Horner N."/>
            <person name="Hostetler J."/>
            <person name="Jiang R.H."/>
            <person name="Johnson J."/>
            <person name="Krajaejun T."/>
            <person name="Lin H."/>
            <person name="Meijer H.J."/>
            <person name="Moore B."/>
            <person name="Morris P."/>
            <person name="Phuntmart V."/>
            <person name="Puiu D."/>
            <person name="Shetty J."/>
            <person name="Stajich J.E."/>
            <person name="Tripathy S."/>
            <person name="Wawra S."/>
            <person name="van West P."/>
            <person name="Whitty B.R."/>
            <person name="Coutinho P.M."/>
            <person name="Henrissat B."/>
            <person name="Martin F."/>
            <person name="Thomas P.D."/>
            <person name="Tyler B.M."/>
            <person name="De Vries R.P."/>
            <person name="Kamoun S."/>
            <person name="Yandell M."/>
            <person name="Tisserat N."/>
            <person name="Buell C.R."/>
        </authorList>
    </citation>
    <scope>NUCLEOTIDE SEQUENCE</scope>
    <source>
        <strain evidence="5">DAOM:BR144</strain>
    </source>
</reference>
<feature type="compositionally biased region" description="Low complexity" evidence="1">
    <location>
        <begin position="219"/>
        <end position="242"/>
    </location>
</feature>
<feature type="domain" description="Cyclic nucleotide-binding" evidence="3">
    <location>
        <begin position="1361"/>
        <end position="1482"/>
    </location>
</feature>
<sequence>MGILARVAFFGAVFTLQCCVSVLGNISRDTIFLRSYTASSIAALTLLLSFTTAYALTAASQMLAALAQRHTPAGVLYAICPTVLALGLFALAVASLALPVLARGLSVLVYMWLEISAQLLNQQFWDLCAKAFDVSQSKKYFGYCTVVRSIGFITFGTTFGSLMASFVVLPAVHKHALPTEYNLIIGACLQLFVAGVLYISAEQFAPTSTGSEATKPGKRPSSSTPRSSKSGNGANSRGASSASSSSSAAIISEIQTRNYLKHICFFDMLATVVRVLVDNTTLSVLSLQDEDAVKASLTKINAVQSFLMIPMQLASGPFFTRFGVMYGISMLPISVFLFGTSTYASNSVHSLVFTRALYNAISLAIFNPARELLWLPFNASERSRFKSFVCGPFRSLSRIFGAVFSMILTAEVVARFIGASSVSIIMSVAAVAWFIDALAARQSYASEFYASLRQGYLDLTSPLVDFTPDQIVLVKETLVSGAQNQVNYVLSSLTHEHIGLFSQELRALFYKKHRDVSITPLHTKLRLLSLHTAAKRQFVLSAQESYLLPDPSTFPSGIFNTMDLMMMIQDKSLAVPRQLRVAAILASGYEKFNADAEKCSQMLSKLVQSTDEDKSVVVCAAVALLRLSDWMDEEANVILQRLLHEEKALESRVVCLKIVGKELPELLGDGFLVYLLHHSSPQIVQAAVECCSQSARNSRMLIPALVKHLSHSTLRPQVVAALKWFEPAALWATLSQYIESAVRDHARATLATIPRRKNSMEHKREALSGALKVLEMSHFPLEDKLGLLLSLIDTLIIESPTAPRSDSSDHGGTATMDILHRLFGKDAFLEELVVDSLLTLIKATNEKTMQTYSQMMNPLHLALDIKIRQAYEMRHVLQLFHRICPRTATNIEETSPLLLQHVEHSLHDTLRMLLKLLSMGFPKEFNVAVILEGLRSDGPQVLSAIQEVLENLLPSSYKNLVLPLLFPHNSSTNATAKITRETADRFAGKDGIDVLLDVLKNQTPDLELSSLALQYFLHIAADHAESLDKDLKNEFESRILPQLMANELTKELLVETYHSRPEVLSYDAVPTITECEPPLISRIATNNLFLQISNCLRYSSLFEDVCAISILRVLSHHFVPIQVRAGSTFAAEGDLATAMYVVASGSVQLHKERRVLAELEYGACIGQAALLMHNLHAGKHVATATALTDCTLLSVSRDDLNALMKETPRVSRGVLNAVASSLRWLYFEPLHAIAESGSLPRRDRSLSMNVSAMSPNSESGDNRMLKATENLASNLKAVLSVDRAATSFLYNIGRSRSSERGAPKSAPGLRARNRSFQGNPSAAFMKSHSDIEVPSRGVFGLTDSSDYTNFEKCIHLKGSQLMKNLDDDKVSLVAQLSRVISLEHGDTLYVNGTAAESTYVIIDGTISITGQSSTHADGSTGVELHDGDCFGEESFVPNTTLHGHASAIGRVTLFEIPTKDLVDLSEQHHDIMHVILAWMAQKLAKSTEKMVMPLLSPLSSSVSPPAPTFWEEDEDNMTPSPSPSQAKSRKTKSRAETD</sequence>
<dbReference type="InterPro" id="IPR018490">
    <property type="entry name" value="cNMP-bd_dom_sf"/>
</dbReference>
<dbReference type="Gene3D" id="2.60.120.10">
    <property type="entry name" value="Jelly Rolls"/>
    <property type="match status" value="2"/>
</dbReference>
<dbReference type="InParanoid" id="K3X0Y1"/>
<feature type="region of interest" description="Disordered" evidence="1">
    <location>
        <begin position="1497"/>
        <end position="1538"/>
    </location>
</feature>
<dbReference type="Pfam" id="PF00027">
    <property type="entry name" value="cNMP_binding"/>
    <property type="match status" value="2"/>
</dbReference>
<dbReference type="CDD" id="cd00038">
    <property type="entry name" value="CAP_ED"/>
    <property type="match status" value="2"/>
</dbReference>
<feature type="transmembrane region" description="Helical" evidence="2">
    <location>
        <begin position="40"/>
        <end position="63"/>
    </location>
</feature>
<feature type="transmembrane region" description="Helical" evidence="2">
    <location>
        <begin position="140"/>
        <end position="169"/>
    </location>
</feature>
<dbReference type="PANTHER" id="PTHR24567">
    <property type="entry name" value="CRP FAMILY TRANSCRIPTIONAL REGULATORY PROTEIN"/>
    <property type="match status" value="1"/>
</dbReference>
<evidence type="ECO:0000313" key="4">
    <source>
        <dbReference type="EnsemblProtists" id="PYU1_T010880"/>
    </source>
</evidence>
<dbReference type="GO" id="GO:0005829">
    <property type="term" value="C:cytosol"/>
    <property type="evidence" value="ECO:0007669"/>
    <property type="project" value="TreeGrafter"/>
</dbReference>
<dbReference type="EMBL" id="GL376590">
    <property type="status" value="NOT_ANNOTATED_CDS"/>
    <property type="molecule type" value="Genomic_DNA"/>
</dbReference>
<dbReference type="InterPro" id="IPR000595">
    <property type="entry name" value="cNMP-bd_dom"/>
</dbReference>
<feature type="compositionally biased region" description="Polar residues" evidence="1">
    <location>
        <begin position="1517"/>
        <end position="1526"/>
    </location>
</feature>
<keyword evidence="2" id="KW-1133">Transmembrane helix</keyword>
<feature type="region of interest" description="Disordered" evidence="1">
    <location>
        <begin position="207"/>
        <end position="242"/>
    </location>
</feature>
<protein>
    <recommendedName>
        <fullName evidence="3">Cyclic nucleotide-binding domain-containing protein</fullName>
    </recommendedName>
</protein>
<dbReference type="GO" id="GO:0003700">
    <property type="term" value="F:DNA-binding transcription factor activity"/>
    <property type="evidence" value="ECO:0007669"/>
    <property type="project" value="TreeGrafter"/>
</dbReference>
<dbReference type="InterPro" id="IPR016024">
    <property type="entry name" value="ARM-type_fold"/>
</dbReference>
<dbReference type="InterPro" id="IPR050397">
    <property type="entry name" value="Env_Response_Regulators"/>
</dbReference>
<accession>K3X0Y1</accession>
<dbReference type="SUPFAM" id="SSF48371">
    <property type="entry name" value="ARM repeat"/>
    <property type="match status" value="1"/>
</dbReference>
<dbReference type="EnsemblProtists" id="PYU1_T010880">
    <property type="protein sequence ID" value="PYU1_T010880"/>
    <property type="gene ID" value="PYU1_G010857"/>
</dbReference>
<proteinExistence type="predicted"/>
<keyword evidence="5" id="KW-1185">Reference proteome</keyword>
<dbReference type="PROSITE" id="PS50042">
    <property type="entry name" value="CNMP_BINDING_3"/>
    <property type="match status" value="2"/>
</dbReference>
<dbReference type="VEuPathDB" id="FungiDB:PYU1_G010857"/>
<feature type="transmembrane region" description="Helical" evidence="2">
    <location>
        <begin position="181"/>
        <end position="201"/>
    </location>
</feature>
<reference evidence="5" key="2">
    <citation type="submission" date="2010-04" db="EMBL/GenBank/DDBJ databases">
        <authorList>
            <person name="Buell R."/>
            <person name="Hamilton J."/>
            <person name="Hostetler J."/>
        </authorList>
    </citation>
    <scope>NUCLEOTIDE SEQUENCE [LARGE SCALE GENOMIC DNA]</scope>
    <source>
        <strain evidence="5">DAOM:BR144</strain>
    </source>
</reference>
<feature type="transmembrane region" description="Helical" evidence="2">
    <location>
        <begin position="75"/>
        <end position="94"/>
    </location>
</feature>
<feature type="domain" description="Cyclic nucleotide-binding" evidence="3">
    <location>
        <begin position="1101"/>
        <end position="1221"/>
    </location>
</feature>
<keyword evidence="2" id="KW-0472">Membrane</keyword>
<evidence type="ECO:0000256" key="2">
    <source>
        <dbReference type="SAM" id="Phobius"/>
    </source>
</evidence>
<dbReference type="SUPFAM" id="SSF51206">
    <property type="entry name" value="cAMP-binding domain-like"/>
    <property type="match status" value="2"/>
</dbReference>
<dbReference type="PANTHER" id="PTHR24567:SF26">
    <property type="entry name" value="REGULATORY PROTEIN YEIL"/>
    <property type="match status" value="1"/>
</dbReference>
<dbReference type="InterPro" id="IPR014710">
    <property type="entry name" value="RmlC-like_jellyroll"/>
</dbReference>
<keyword evidence="2" id="KW-0812">Transmembrane</keyword>
<dbReference type="OMA" id="HEPRDIE"/>
<dbReference type="InterPro" id="IPR011989">
    <property type="entry name" value="ARM-like"/>
</dbReference>
<reference evidence="4" key="3">
    <citation type="submission" date="2015-02" db="UniProtKB">
        <authorList>
            <consortium name="EnsemblProtists"/>
        </authorList>
    </citation>
    <scope>IDENTIFICATION</scope>
    <source>
        <strain evidence="4">DAOM BR144</strain>
    </source>
</reference>
<dbReference type="STRING" id="431595.K3X0Y1"/>
<evidence type="ECO:0000313" key="5">
    <source>
        <dbReference type="Proteomes" id="UP000019132"/>
    </source>
</evidence>
<dbReference type="eggNOG" id="KOG0614">
    <property type="taxonomic scope" value="Eukaryota"/>
</dbReference>
<dbReference type="Proteomes" id="UP000019132">
    <property type="component" value="Unassembled WGS sequence"/>
</dbReference>
<evidence type="ECO:0000259" key="3">
    <source>
        <dbReference type="PROSITE" id="PS50042"/>
    </source>
</evidence>
<evidence type="ECO:0000256" key="1">
    <source>
        <dbReference type="SAM" id="MobiDB-lite"/>
    </source>
</evidence>
<organism evidence="4 5">
    <name type="scientific">Globisporangium ultimum (strain ATCC 200006 / CBS 805.95 / DAOM BR144)</name>
    <name type="common">Pythium ultimum</name>
    <dbReference type="NCBI Taxonomy" id="431595"/>
    <lineage>
        <taxon>Eukaryota</taxon>
        <taxon>Sar</taxon>
        <taxon>Stramenopiles</taxon>
        <taxon>Oomycota</taxon>
        <taxon>Peronosporomycetes</taxon>
        <taxon>Pythiales</taxon>
        <taxon>Pythiaceae</taxon>
        <taxon>Globisporangium</taxon>
    </lineage>
</organism>
<name>K3X0Y1_GLOUD</name>